<proteinExistence type="predicted"/>
<dbReference type="EMBL" id="JAIWIU010000161">
    <property type="protein sequence ID" value="MCA2018280.1"/>
    <property type="molecule type" value="Genomic_DNA"/>
</dbReference>
<dbReference type="RefSeq" id="WP_068716594.1">
    <property type="nucleotide sequence ID" value="NZ_AP014636.1"/>
</dbReference>
<evidence type="ECO:0000313" key="2">
    <source>
        <dbReference type="Proteomes" id="UP001199044"/>
    </source>
</evidence>
<organism evidence="1 2">
    <name type="scientific">Vibrio tritonius</name>
    <dbReference type="NCBI Taxonomy" id="1435069"/>
    <lineage>
        <taxon>Bacteria</taxon>
        <taxon>Pseudomonadati</taxon>
        <taxon>Pseudomonadota</taxon>
        <taxon>Gammaproteobacteria</taxon>
        <taxon>Vibrionales</taxon>
        <taxon>Vibrionaceae</taxon>
        <taxon>Vibrio</taxon>
    </lineage>
</organism>
<comment type="caution">
    <text evidence="1">The sequence shown here is derived from an EMBL/GenBank/DDBJ whole genome shotgun (WGS) entry which is preliminary data.</text>
</comment>
<gene>
    <name evidence="1" type="ORF">LDJ79_19330</name>
</gene>
<name>A0ABS7YRH8_9VIBR</name>
<evidence type="ECO:0000313" key="1">
    <source>
        <dbReference type="EMBL" id="MCA2018280.1"/>
    </source>
</evidence>
<dbReference type="Proteomes" id="UP001199044">
    <property type="component" value="Unassembled WGS sequence"/>
</dbReference>
<accession>A0ABS7YRH8</accession>
<protein>
    <submittedName>
        <fullName evidence="1">Uncharacterized protein</fullName>
    </submittedName>
</protein>
<reference evidence="2" key="1">
    <citation type="submission" date="2023-07" db="EMBL/GenBank/DDBJ databases">
        <title>Molecular identification of indigenous halophilic bacteria isolated from red sea cost, biodegradation of synthetic dyes and assessment of degraded metabolite toxicity.</title>
        <authorList>
            <person name="Chaieb K."/>
            <person name="Altayb H.N."/>
        </authorList>
    </citation>
    <scope>NUCLEOTIDE SEQUENCE [LARGE SCALE GENOMIC DNA]</scope>
    <source>
        <strain evidence="2">K20</strain>
    </source>
</reference>
<keyword evidence="2" id="KW-1185">Reference proteome</keyword>
<sequence length="90" mass="10661">MFRDDVSAFIVMAKQELPALNDFILLFEDEVNQLTEADIKRFHLREKKLQDLITDICWRSISINIEYTAHFIKDVVAQFRVTLVPERVLH</sequence>